<feature type="region of interest" description="Disordered" evidence="1">
    <location>
        <begin position="1"/>
        <end position="86"/>
    </location>
</feature>
<comment type="caution">
    <text evidence="2">The sequence shown here is derived from an EMBL/GenBank/DDBJ whole genome shotgun (WGS) entry which is preliminary data.</text>
</comment>
<protein>
    <submittedName>
        <fullName evidence="2">Uncharacterized protein</fullName>
    </submittedName>
</protein>
<dbReference type="EMBL" id="CAJOBI010069227">
    <property type="protein sequence ID" value="CAF4450308.1"/>
    <property type="molecule type" value="Genomic_DNA"/>
</dbReference>
<name>A0A8S2WLV7_9BILA</name>
<feature type="compositionally biased region" description="Polar residues" evidence="1">
    <location>
        <begin position="15"/>
        <end position="45"/>
    </location>
</feature>
<accession>A0A8S2WLV7</accession>
<gene>
    <name evidence="2" type="ORF">SMN809_LOCUS32680</name>
</gene>
<evidence type="ECO:0000313" key="3">
    <source>
        <dbReference type="Proteomes" id="UP000676336"/>
    </source>
</evidence>
<proteinExistence type="predicted"/>
<evidence type="ECO:0000313" key="2">
    <source>
        <dbReference type="EMBL" id="CAF4450308.1"/>
    </source>
</evidence>
<sequence>GTMPSPPIRKGNSKGVKSSEPSRPFNNNQQRSSRGFHQQTPSYQYEGQDYSYGYQRRARQQDYYNDYIPNRRNNGYADWPRKTQHF</sequence>
<organism evidence="2 3">
    <name type="scientific">Rotaria magnacalcarata</name>
    <dbReference type="NCBI Taxonomy" id="392030"/>
    <lineage>
        <taxon>Eukaryota</taxon>
        <taxon>Metazoa</taxon>
        <taxon>Spiralia</taxon>
        <taxon>Gnathifera</taxon>
        <taxon>Rotifera</taxon>
        <taxon>Eurotatoria</taxon>
        <taxon>Bdelloidea</taxon>
        <taxon>Philodinida</taxon>
        <taxon>Philodinidae</taxon>
        <taxon>Rotaria</taxon>
    </lineage>
</organism>
<dbReference type="AlphaFoldDB" id="A0A8S2WLV7"/>
<feature type="non-terminal residue" evidence="2">
    <location>
        <position position="1"/>
    </location>
</feature>
<evidence type="ECO:0000256" key="1">
    <source>
        <dbReference type="SAM" id="MobiDB-lite"/>
    </source>
</evidence>
<dbReference type="Proteomes" id="UP000676336">
    <property type="component" value="Unassembled WGS sequence"/>
</dbReference>
<feature type="non-terminal residue" evidence="2">
    <location>
        <position position="86"/>
    </location>
</feature>
<reference evidence="2" key="1">
    <citation type="submission" date="2021-02" db="EMBL/GenBank/DDBJ databases">
        <authorList>
            <person name="Nowell W R."/>
        </authorList>
    </citation>
    <scope>NUCLEOTIDE SEQUENCE</scope>
</reference>